<evidence type="ECO:0000256" key="5">
    <source>
        <dbReference type="ARBA" id="ARBA00022989"/>
    </source>
</evidence>
<evidence type="ECO:0000256" key="3">
    <source>
        <dbReference type="ARBA" id="ARBA00022475"/>
    </source>
</evidence>
<feature type="transmembrane region" description="Helical" evidence="7">
    <location>
        <begin position="240"/>
        <end position="265"/>
    </location>
</feature>
<dbReference type="GO" id="GO:0005886">
    <property type="term" value="C:plasma membrane"/>
    <property type="evidence" value="ECO:0007669"/>
    <property type="project" value="UniProtKB-SubCell"/>
</dbReference>
<evidence type="ECO:0000256" key="2">
    <source>
        <dbReference type="ARBA" id="ARBA00007543"/>
    </source>
</evidence>
<dbReference type="GO" id="GO:0070069">
    <property type="term" value="C:cytochrome complex"/>
    <property type="evidence" value="ECO:0007669"/>
    <property type="project" value="TreeGrafter"/>
</dbReference>
<accession>A0A1G9PUW6</accession>
<sequence>MDIVWLLVVGLLLAGWFALDGFSIGAGMVMGALRDDPPARRRVIAAIGPFFLANEVWLIAFAGTLAVAFPDTEARLFTSLYPTLVLLIAAWLARDMGMWFRSRRPGRRWRTRWEAVMAGASVVFAGAAGLFLGNAVQGPAGSGVWVLNPYGLLGMLAVVAVFLLHGAAFLVARTHGELRERARHVAGRVVLPVVVLMVAFIGTAPLVADDITPIAFVLGTVAPIAAGVAWYALRKGKDALTFAATTVATVAVPFTAGALMAGRILAEAAEPSTLQRITIVLLPALPVLIAGQVILWWIHRHRLSDRSVTFF</sequence>
<evidence type="ECO:0000313" key="8">
    <source>
        <dbReference type="EMBL" id="SDM02453.1"/>
    </source>
</evidence>
<feature type="transmembrane region" description="Helical" evidence="7">
    <location>
        <begin position="74"/>
        <end position="93"/>
    </location>
</feature>
<feature type="transmembrane region" description="Helical" evidence="7">
    <location>
        <begin position="43"/>
        <end position="68"/>
    </location>
</feature>
<gene>
    <name evidence="8" type="ORF">SAMN05421869_134109</name>
</gene>
<dbReference type="GO" id="GO:0016682">
    <property type="term" value="F:oxidoreductase activity, acting on diphenols and related substances as donors, oxygen as acceptor"/>
    <property type="evidence" value="ECO:0007669"/>
    <property type="project" value="TreeGrafter"/>
</dbReference>
<keyword evidence="4 7" id="KW-0812">Transmembrane</keyword>
<evidence type="ECO:0000256" key="1">
    <source>
        <dbReference type="ARBA" id="ARBA00004651"/>
    </source>
</evidence>
<comment type="subcellular location">
    <subcellularLocation>
        <location evidence="1">Cell membrane</location>
        <topology evidence="1">Multi-pass membrane protein</topology>
    </subcellularLocation>
</comment>
<dbReference type="RefSeq" id="WP_090945987.1">
    <property type="nucleotide sequence ID" value="NZ_FNDJ01000034.1"/>
</dbReference>
<dbReference type="EMBL" id="FNDJ01000034">
    <property type="protein sequence ID" value="SDM02453.1"/>
    <property type="molecule type" value="Genomic_DNA"/>
</dbReference>
<keyword evidence="5 7" id="KW-1133">Transmembrane helix</keyword>
<feature type="transmembrane region" description="Helical" evidence="7">
    <location>
        <begin position="152"/>
        <end position="173"/>
    </location>
</feature>
<dbReference type="PANTHER" id="PTHR43141">
    <property type="entry name" value="CYTOCHROME BD2 SUBUNIT II"/>
    <property type="match status" value="1"/>
</dbReference>
<evidence type="ECO:0000256" key="7">
    <source>
        <dbReference type="SAM" id="Phobius"/>
    </source>
</evidence>
<reference evidence="8 9" key="1">
    <citation type="submission" date="2016-10" db="EMBL/GenBank/DDBJ databases">
        <authorList>
            <person name="de Groot N.N."/>
        </authorList>
    </citation>
    <scope>NUCLEOTIDE SEQUENCE [LARGE SCALE GENOMIC DNA]</scope>
    <source>
        <strain evidence="8 9">CGMCC 4.6533</strain>
    </source>
</reference>
<organism evidence="8 9">
    <name type="scientific">Nonomuraea jiangxiensis</name>
    <dbReference type="NCBI Taxonomy" id="633440"/>
    <lineage>
        <taxon>Bacteria</taxon>
        <taxon>Bacillati</taxon>
        <taxon>Actinomycetota</taxon>
        <taxon>Actinomycetes</taxon>
        <taxon>Streptosporangiales</taxon>
        <taxon>Streptosporangiaceae</taxon>
        <taxon>Nonomuraea</taxon>
    </lineage>
</organism>
<evidence type="ECO:0000256" key="4">
    <source>
        <dbReference type="ARBA" id="ARBA00022692"/>
    </source>
</evidence>
<dbReference type="OrthoDB" id="9776710at2"/>
<dbReference type="GO" id="GO:0009055">
    <property type="term" value="F:electron transfer activity"/>
    <property type="evidence" value="ECO:0007669"/>
    <property type="project" value="TreeGrafter"/>
</dbReference>
<dbReference type="PANTHER" id="PTHR43141:SF4">
    <property type="entry name" value="CYTOCHROME BD2 SUBUNIT II"/>
    <property type="match status" value="1"/>
</dbReference>
<evidence type="ECO:0000256" key="6">
    <source>
        <dbReference type="ARBA" id="ARBA00023136"/>
    </source>
</evidence>
<keyword evidence="6 7" id="KW-0472">Membrane</keyword>
<feature type="transmembrane region" description="Helical" evidence="7">
    <location>
        <begin position="185"/>
        <end position="208"/>
    </location>
</feature>
<feature type="transmembrane region" description="Helical" evidence="7">
    <location>
        <begin position="214"/>
        <end position="233"/>
    </location>
</feature>
<keyword evidence="9" id="KW-1185">Reference proteome</keyword>
<dbReference type="Pfam" id="PF02322">
    <property type="entry name" value="Cyt_bd_oxida_II"/>
    <property type="match status" value="1"/>
</dbReference>
<protein>
    <submittedName>
        <fullName evidence="8">Cytochrome d ubiquinol oxidase subunit II</fullName>
    </submittedName>
</protein>
<dbReference type="InterPro" id="IPR003317">
    <property type="entry name" value="Cyt-d_oxidase_su2"/>
</dbReference>
<feature type="transmembrane region" description="Helical" evidence="7">
    <location>
        <begin position="113"/>
        <end position="132"/>
    </location>
</feature>
<comment type="similarity">
    <text evidence="2">Belongs to the cytochrome ubiquinol oxidase subunit 2 family.</text>
</comment>
<keyword evidence="3" id="KW-1003">Cell membrane</keyword>
<dbReference type="STRING" id="633440.SAMN05421869_134109"/>
<feature type="transmembrane region" description="Helical" evidence="7">
    <location>
        <begin position="6"/>
        <end position="31"/>
    </location>
</feature>
<evidence type="ECO:0000313" key="9">
    <source>
        <dbReference type="Proteomes" id="UP000199202"/>
    </source>
</evidence>
<dbReference type="GO" id="GO:0019646">
    <property type="term" value="P:aerobic electron transport chain"/>
    <property type="evidence" value="ECO:0007669"/>
    <property type="project" value="TreeGrafter"/>
</dbReference>
<name>A0A1G9PUW6_9ACTN</name>
<feature type="transmembrane region" description="Helical" evidence="7">
    <location>
        <begin position="277"/>
        <end position="298"/>
    </location>
</feature>
<dbReference type="Proteomes" id="UP000199202">
    <property type="component" value="Unassembled WGS sequence"/>
</dbReference>
<dbReference type="AlphaFoldDB" id="A0A1G9PUW6"/>
<proteinExistence type="inferred from homology"/>